<keyword evidence="2" id="KW-1185">Reference proteome</keyword>
<dbReference type="SUPFAM" id="SSF53098">
    <property type="entry name" value="Ribonuclease H-like"/>
    <property type="match status" value="1"/>
</dbReference>
<name>A0A1D2NBK1_ORCCI</name>
<evidence type="ECO:0000313" key="1">
    <source>
        <dbReference type="EMBL" id="ODN02627.1"/>
    </source>
</evidence>
<reference evidence="1 2" key="1">
    <citation type="journal article" date="2016" name="Genome Biol. Evol.">
        <title>Gene Family Evolution Reflects Adaptation to Soil Environmental Stressors in the Genome of the Collembolan Orchesella cincta.</title>
        <authorList>
            <person name="Faddeeva-Vakhrusheva A."/>
            <person name="Derks M.F."/>
            <person name="Anvar S.Y."/>
            <person name="Agamennone V."/>
            <person name="Suring W."/>
            <person name="Smit S."/>
            <person name="van Straalen N.M."/>
            <person name="Roelofs D."/>
        </authorList>
    </citation>
    <scope>NUCLEOTIDE SEQUENCE [LARGE SCALE GENOMIC DNA]</scope>
    <source>
        <tissue evidence="1">Mixed pool</tissue>
    </source>
</reference>
<gene>
    <name evidence="1" type="ORF">Ocin01_04054</name>
</gene>
<evidence type="ECO:0000313" key="2">
    <source>
        <dbReference type="Proteomes" id="UP000094527"/>
    </source>
</evidence>
<feature type="non-terminal residue" evidence="1">
    <location>
        <position position="210"/>
    </location>
</feature>
<dbReference type="Gene3D" id="3.30.420.10">
    <property type="entry name" value="Ribonuclease H-like superfamily/Ribonuclease H"/>
    <property type="match status" value="1"/>
</dbReference>
<organism evidence="1 2">
    <name type="scientific">Orchesella cincta</name>
    <name type="common">Springtail</name>
    <name type="synonym">Podura cincta</name>
    <dbReference type="NCBI Taxonomy" id="48709"/>
    <lineage>
        <taxon>Eukaryota</taxon>
        <taxon>Metazoa</taxon>
        <taxon>Ecdysozoa</taxon>
        <taxon>Arthropoda</taxon>
        <taxon>Hexapoda</taxon>
        <taxon>Collembola</taxon>
        <taxon>Entomobryomorpha</taxon>
        <taxon>Entomobryoidea</taxon>
        <taxon>Orchesellidae</taxon>
        <taxon>Orchesellinae</taxon>
        <taxon>Orchesella</taxon>
    </lineage>
</organism>
<dbReference type="InterPro" id="IPR036397">
    <property type="entry name" value="RNaseH_sf"/>
</dbReference>
<dbReference type="EMBL" id="LJIJ01000103">
    <property type="protein sequence ID" value="ODN02627.1"/>
    <property type="molecule type" value="Genomic_DNA"/>
</dbReference>
<proteinExistence type="predicted"/>
<protein>
    <submittedName>
        <fullName evidence="1">Uncharacterized protein</fullName>
    </submittedName>
</protein>
<comment type="caution">
    <text evidence="1">The sequence shown here is derived from an EMBL/GenBank/DDBJ whole genome shotgun (WGS) entry which is preliminary data.</text>
</comment>
<dbReference type="InterPro" id="IPR012337">
    <property type="entry name" value="RNaseH-like_sf"/>
</dbReference>
<dbReference type="AlphaFoldDB" id="A0A1D2NBK1"/>
<sequence length="210" mass="24215">MSLYFNKYVPPEHCQVKFEWKSGTPVRVQTLDDGTFEGEVLVTDEGNQPTPLCLELVNVVKLSSSKDKGPVTACQFVRFETRELVRVEVLGPPNVKSFPKKIEKFYETVIVNTSELFDKVETFLKMEKPTEVGVNFYGLDVGRGGDLFLMVFFVMDTIIIMDYEKLSDQCKNLMRRLDSLLFSNEAILKVAYNSRPIADWLYHYHSIYLK</sequence>
<dbReference type="Proteomes" id="UP000094527">
    <property type="component" value="Unassembled WGS sequence"/>
</dbReference>
<accession>A0A1D2NBK1</accession>
<dbReference type="GO" id="GO:0003676">
    <property type="term" value="F:nucleic acid binding"/>
    <property type="evidence" value="ECO:0007669"/>
    <property type="project" value="InterPro"/>
</dbReference>